<evidence type="ECO:0000256" key="6">
    <source>
        <dbReference type="ARBA" id="ARBA00022705"/>
    </source>
</evidence>
<dbReference type="SUPFAM" id="SSF56672">
    <property type="entry name" value="DNA/RNA polymerases"/>
    <property type="match status" value="1"/>
</dbReference>
<dbReference type="Pfam" id="PF01612">
    <property type="entry name" value="DNA_pol_A_exo1"/>
    <property type="match status" value="1"/>
</dbReference>
<dbReference type="GO" id="GO:0008408">
    <property type="term" value="F:3'-5' exonuclease activity"/>
    <property type="evidence" value="ECO:0007669"/>
    <property type="project" value="UniProtKB-UniRule"/>
</dbReference>
<dbReference type="CDD" id="cd09898">
    <property type="entry name" value="H3TH_53EXO"/>
    <property type="match status" value="1"/>
</dbReference>
<reference evidence="20 21" key="1">
    <citation type="journal article" date="2016" name="Nat. Commun.">
        <title>Thousands of microbial genomes shed light on interconnected biogeochemical processes in an aquifer system.</title>
        <authorList>
            <person name="Anantharaman K."/>
            <person name="Brown C.T."/>
            <person name="Hug L.A."/>
            <person name="Sharon I."/>
            <person name="Castelle C.J."/>
            <person name="Probst A.J."/>
            <person name="Thomas B.C."/>
            <person name="Singh A."/>
            <person name="Wilkins M.J."/>
            <person name="Karaoz U."/>
            <person name="Brodie E.L."/>
            <person name="Williams K.H."/>
            <person name="Hubbard S.S."/>
            <person name="Banfield J.F."/>
        </authorList>
    </citation>
    <scope>NUCLEOTIDE SEQUENCE [LARGE SCALE GENOMIC DNA]</scope>
</reference>
<name>A0A1F5TPH7_9BACT</name>
<dbReference type="SMART" id="SM00482">
    <property type="entry name" value="POLAc"/>
    <property type="match status" value="1"/>
</dbReference>
<dbReference type="SMART" id="SM00475">
    <property type="entry name" value="53EXOc"/>
    <property type="match status" value="1"/>
</dbReference>
<evidence type="ECO:0000313" key="20">
    <source>
        <dbReference type="EMBL" id="OGF40747.1"/>
    </source>
</evidence>
<dbReference type="CDD" id="cd08637">
    <property type="entry name" value="DNA_pol_A_pol_I_C"/>
    <property type="match status" value="1"/>
</dbReference>
<evidence type="ECO:0000256" key="11">
    <source>
        <dbReference type="ARBA" id="ARBA00022932"/>
    </source>
</evidence>
<comment type="caution">
    <text evidence="20">The sequence shown here is derived from an EMBL/GenBank/DDBJ whole genome shotgun (WGS) entry which is preliminary data.</text>
</comment>
<evidence type="ECO:0000256" key="1">
    <source>
        <dbReference type="ARBA" id="ARBA00007705"/>
    </source>
</evidence>
<dbReference type="PRINTS" id="PR00868">
    <property type="entry name" value="DNAPOLI"/>
</dbReference>
<dbReference type="NCBIfam" id="TIGR00593">
    <property type="entry name" value="pola"/>
    <property type="match status" value="1"/>
</dbReference>
<dbReference type="InterPro" id="IPR018320">
    <property type="entry name" value="DNA_polymerase_1"/>
</dbReference>
<dbReference type="InterPro" id="IPR002421">
    <property type="entry name" value="5-3_exonuclease"/>
</dbReference>
<dbReference type="GO" id="GO:0003677">
    <property type="term" value="F:DNA binding"/>
    <property type="evidence" value="ECO:0007669"/>
    <property type="project" value="UniProtKB-UniRule"/>
</dbReference>
<proteinExistence type="inferred from homology"/>
<dbReference type="InterPro" id="IPR020046">
    <property type="entry name" value="5-3_exonucl_a-hlix_arch_N"/>
</dbReference>
<dbReference type="Gene3D" id="3.30.420.10">
    <property type="entry name" value="Ribonuclease H-like superfamily/Ribonuclease H"/>
    <property type="match status" value="1"/>
</dbReference>
<accession>A0A1F5TPH7</accession>
<evidence type="ECO:0000256" key="9">
    <source>
        <dbReference type="ARBA" id="ARBA00022801"/>
    </source>
</evidence>
<dbReference type="InterPro" id="IPR002562">
    <property type="entry name" value="3'-5'_exonuclease_dom"/>
</dbReference>
<feature type="domain" description="3'-5' exonuclease" evidence="17">
    <location>
        <begin position="324"/>
        <end position="520"/>
    </location>
</feature>
<dbReference type="GO" id="GO:0006261">
    <property type="term" value="P:DNA-templated DNA replication"/>
    <property type="evidence" value="ECO:0007669"/>
    <property type="project" value="UniProtKB-UniRule"/>
</dbReference>
<feature type="domain" description="DNA-directed DNA polymerase family A palm" evidence="19">
    <location>
        <begin position="689"/>
        <end position="897"/>
    </location>
</feature>
<dbReference type="Gene3D" id="1.10.150.20">
    <property type="entry name" value="5' to 3' exonuclease, C-terminal subdomain"/>
    <property type="match status" value="2"/>
</dbReference>
<keyword evidence="5 16" id="KW-0548">Nucleotidyltransferase</keyword>
<evidence type="ECO:0000259" key="19">
    <source>
        <dbReference type="SMART" id="SM00482"/>
    </source>
</evidence>
<dbReference type="CDD" id="cd06139">
    <property type="entry name" value="DNA_polA_I_Ecoli_like_exo"/>
    <property type="match status" value="1"/>
</dbReference>
<evidence type="ECO:0000256" key="5">
    <source>
        <dbReference type="ARBA" id="ARBA00022695"/>
    </source>
</evidence>
<evidence type="ECO:0000256" key="10">
    <source>
        <dbReference type="ARBA" id="ARBA00022839"/>
    </source>
</evidence>
<dbReference type="Gene3D" id="1.20.1060.10">
    <property type="entry name" value="Taq DNA Polymerase, Chain T, domain 4"/>
    <property type="match status" value="1"/>
</dbReference>
<dbReference type="EMBL" id="MFGO01000021">
    <property type="protein sequence ID" value="OGF40747.1"/>
    <property type="molecule type" value="Genomic_DNA"/>
</dbReference>
<dbReference type="SUPFAM" id="SSF53098">
    <property type="entry name" value="Ribonuclease H-like"/>
    <property type="match status" value="1"/>
</dbReference>
<keyword evidence="9 16" id="KW-0378">Hydrolase</keyword>
<evidence type="ECO:0000256" key="16">
    <source>
        <dbReference type="RuleBase" id="RU004460"/>
    </source>
</evidence>
<comment type="catalytic activity">
    <reaction evidence="14 16">
        <text>DNA(n) + a 2'-deoxyribonucleoside 5'-triphosphate = DNA(n+1) + diphosphate</text>
        <dbReference type="Rhea" id="RHEA:22508"/>
        <dbReference type="Rhea" id="RHEA-COMP:17339"/>
        <dbReference type="Rhea" id="RHEA-COMP:17340"/>
        <dbReference type="ChEBI" id="CHEBI:33019"/>
        <dbReference type="ChEBI" id="CHEBI:61560"/>
        <dbReference type="ChEBI" id="CHEBI:173112"/>
        <dbReference type="EC" id="2.7.7.7"/>
    </reaction>
</comment>
<dbReference type="SMART" id="SM00474">
    <property type="entry name" value="35EXOc"/>
    <property type="match status" value="1"/>
</dbReference>
<comment type="function">
    <text evidence="16">In addition to polymerase activity, this DNA polymerase exhibits 3'-5' and 5'-3' exonuclease activity.</text>
</comment>
<dbReference type="InterPro" id="IPR019760">
    <property type="entry name" value="DNA-dir_DNA_pol_A_CS"/>
</dbReference>
<dbReference type="SUPFAM" id="SSF47807">
    <property type="entry name" value="5' to 3' exonuclease, C-terminal subdomain"/>
    <property type="match status" value="1"/>
</dbReference>
<dbReference type="NCBIfam" id="NF004397">
    <property type="entry name" value="PRK05755.1"/>
    <property type="match status" value="1"/>
</dbReference>
<dbReference type="FunFam" id="1.10.150.20:FF:000003">
    <property type="entry name" value="DNA polymerase I"/>
    <property type="match status" value="1"/>
</dbReference>
<evidence type="ECO:0000313" key="21">
    <source>
        <dbReference type="Proteomes" id="UP000177579"/>
    </source>
</evidence>
<keyword evidence="6 16" id="KW-0235">DNA replication</keyword>
<evidence type="ECO:0000256" key="4">
    <source>
        <dbReference type="ARBA" id="ARBA00022679"/>
    </source>
</evidence>
<dbReference type="PANTHER" id="PTHR10133">
    <property type="entry name" value="DNA POLYMERASE I"/>
    <property type="match status" value="1"/>
</dbReference>
<keyword evidence="10 16" id="KW-0269">Exonuclease</keyword>
<dbReference type="InterPro" id="IPR020045">
    <property type="entry name" value="DNA_polI_H3TH"/>
</dbReference>
<comment type="similarity">
    <text evidence="1 16">Belongs to the DNA polymerase type-A family.</text>
</comment>
<keyword evidence="11 16" id="KW-0239">DNA-directed DNA polymerase</keyword>
<dbReference type="InterPro" id="IPR029060">
    <property type="entry name" value="PIN-like_dom_sf"/>
</dbReference>
<evidence type="ECO:0000256" key="13">
    <source>
        <dbReference type="ARBA" id="ARBA00023204"/>
    </source>
</evidence>
<dbReference type="GO" id="GO:0008409">
    <property type="term" value="F:5'-3' exonuclease activity"/>
    <property type="evidence" value="ECO:0007669"/>
    <property type="project" value="UniProtKB-UniRule"/>
</dbReference>
<dbReference type="SMART" id="SM00279">
    <property type="entry name" value="HhH2"/>
    <property type="match status" value="1"/>
</dbReference>
<dbReference type="EC" id="2.7.7.7" evidence="2 15"/>
<dbReference type="Pfam" id="PF02739">
    <property type="entry name" value="5_3_exonuc_N"/>
    <property type="match status" value="1"/>
</dbReference>
<gene>
    <name evidence="16" type="primary">polA</name>
    <name evidence="20" type="ORF">A2531_06935</name>
</gene>
<keyword evidence="12 16" id="KW-0238">DNA-binding</keyword>
<evidence type="ECO:0000256" key="3">
    <source>
        <dbReference type="ARBA" id="ARBA00020311"/>
    </source>
</evidence>
<protein>
    <recommendedName>
        <fullName evidence="3 15">DNA polymerase I</fullName>
        <ecNumber evidence="2 15">2.7.7.7</ecNumber>
    </recommendedName>
</protein>
<dbReference type="PANTHER" id="PTHR10133:SF27">
    <property type="entry name" value="DNA POLYMERASE NU"/>
    <property type="match status" value="1"/>
</dbReference>
<dbReference type="PROSITE" id="PS00447">
    <property type="entry name" value="DNA_POLYMERASE_A"/>
    <property type="match status" value="1"/>
</dbReference>
<evidence type="ECO:0000256" key="15">
    <source>
        <dbReference type="NCBIfam" id="TIGR00593"/>
    </source>
</evidence>
<dbReference type="SUPFAM" id="SSF88723">
    <property type="entry name" value="PIN domain-like"/>
    <property type="match status" value="1"/>
</dbReference>
<dbReference type="FunFam" id="1.20.1060.10:FF:000001">
    <property type="entry name" value="DNA polymerase I"/>
    <property type="match status" value="1"/>
</dbReference>
<dbReference type="FunFam" id="1.10.150.20:FF:000002">
    <property type="entry name" value="DNA polymerase I"/>
    <property type="match status" value="1"/>
</dbReference>
<dbReference type="InterPro" id="IPR036279">
    <property type="entry name" value="5-3_exonuclease_C_sf"/>
</dbReference>
<dbReference type="Gene3D" id="3.30.70.370">
    <property type="match status" value="1"/>
</dbReference>
<evidence type="ECO:0000256" key="12">
    <source>
        <dbReference type="ARBA" id="ARBA00023125"/>
    </source>
</evidence>
<dbReference type="InterPro" id="IPR036397">
    <property type="entry name" value="RNaseH_sf"/>
</dbReference>
<evidence type="ECO:0000256" key="7">
    <source>
        <dbReference type="ARBA" id="ARBA00022722"/>
    </source>
</evidence>
<dbReference type="InterPro" id="IPR012337">
    <property type="entry name" value="RNaseH-like_sf"/>
</dbReference>
<keyword evidence="13 16" id="KW-0234">DNA repair</keyword>
<evidence type="ECO:0000259" key="18">
    <source>
        <dbReference type="SMART" id="SM00475"/>
    </source>
</evidence>
<feature type="domain" description="5'-3' exonuclease" evidence="18">
    <location>
        <begin position="4"/>
        <end position="270"/>
    </location>
</feature>
<dbReference type="Gene3D" id="3.40.50.1010">
    <property type="entry name" value="5'-nuclease"/>
    <property type="match status" value="1"/>
</dbReference>
<evidence type="ECO:0000256" key="14">
    <source>
        <dbReference type="ARBA" id="ARBA00049244"/>
    </source>
</evidence>
<sequence length="935" mass="106289">MAKTKEKLMIIDGNALIHRSFHALPPTMTTKNGQMVNAVYGFASFLIKAIGELKPEYVVLTLDKKGPTFRHKKFKEYKAKRVKAPDELYTQIPIVKEIAKGFNIPIFEQDGFEADDLIGTISKIVDPGIEKIIVTGDMDTLQLVNEHTRIYAMSRGISDSIVYDITQVKQRFGVGPKQIIDYKALRGDPSDNIPGVRGVGEKTAVELLKKYKTLDGIYKALEEKEKLEGITPRIAALLKEYKKDAYLSYELATIKCDIKLKFNLEDARFININKQDVIDILSKLEFKSLLPRTQKLLNELSGIKSAEAEAGGNKFARNKKDFQYFFIDNNKDFDIFLNKIKKENYFTFDTETSGFDPITAKLLGISFSWKEGEAYYLNIASENINKESANLFNYQSDAKNNNPWLARLKPIFEDEKIKKNAHNAKFDIRALHFQGIEVRGLDFDTMIASYLLNPGSRGHGLDPLTFSEFRFEKISKEDLLGKGKDKITFSEVEAENLGIYSCEDADFTHRLISVLAPRLKKQKLEKLFREIEIPLIEVLAVMEDNGIEIDKKFLGIMSKKIGKKILELEEKIHKQAGIRFNIKSTKQLKEILFEKLDIPIMGIKKTKTGFSTAFDELEKIKGEHPIILLIQEYRELTKLTSTYIDSLPQLINKKTGRVHTSFNQTITATGRLSSTNPNLQNIPIRTKLGREIRKAFVAPGGYKLLALDYSQIELRLAAHMSEDKKMIDAFLKNADIHTSTSAEINQVNPDTVTKEMRREAKAINFGILYGQGAHGLSRSADIPYWRAKEFIEQYFIVYKGIKKFIDTSIESAREKGYAETLFGRRRLLPEINSSVAMVRKGAERMAINTPLQGTSADITKIAMIEAQKYIDKNFPNGEVKMLLQVHDELVFEVEEKLVKEAAKKIKDIMERVVKLKVPIMVDARAGDSWGKMEEA</sequence>
<dbReference type="GO" id="GO:0006302">
    <property type="term" value="P:double-strand break repair"/>
    <property type="evidence" value="ECO:0007669"/>
    <property type="project" value="TreeGrafter"/>
</dbReference>
<dbReference type="InterPro" id="IPR008918">
    <property type="entry name" value="HhH2"/>
</dbReference>
<dbReference type="GO" id="GO:0003887">
    <property type="term" value="F:DNA-directed DNA polymerase activity"/>
    <property type="evidence" value="ECO:0007669"/>
    <property type="project" value="UniProtKB-UniRule"/>
</dbReference>
<dbReference type="CDD" id="cd09859">
    <property type="entry name" value="PIN_53EXO"/>
    <property type="match status" value="1"/>
</dbReference>
<organism evidence="20 21">
    <name type="scientific">Candidatus Falkowbacteria bacterium RIFOXYD2_FULL_34_120</name>
    <dbReference type="NCBI Taxonomy" id="1798007"/>
    <lineage>
        <taxon>Bacteria</taxon>
        <taxon>Candidatus Falkowiibacteriota</taxon>
    </lineage>
</organism>
<dbReference type="AlphaFoldDB" id="A0A1F5TPH7"/>
<dbReference type="Pfam" id="PF00476">
    <property type="entry name" value="DNA_pol_A"/>
    <property type="match status" value="1"/>
</dbReference>
<dbReference type="Pfam" id="PF01367">
    <property type="entry name" value="5_3_exonuc"/>
    <property type="match status" value="1"/>
</dbReference>
<evidence type="ECO:0000256" key="8">
    <source>
        <dbReference type="ARBA" id="ARBA00022763"/>
    </source>
</evidence>
<evidence type="ECO:0000259" key="17">
    <source>
        <dbReference type="SMART" id="SM00474"/>
    </source>
</evidence>
<evidence type="ECO:0000256" key="2">
    <source>
        <dbReference type="ARBA" id="ARBA00012417"/>
    </source>
</evidence>
<dbReference type="Proteomes" id="UP000177579">
    <property type="component" value="Unassembled WGS sequence"/>
</dbReference>
<dbReference type="InterPro" id="IPR043502">
    <property type="entry name" value="DNA/RNA_pol_sf"/>
</dbReference>
<keyword evidence="4 16" id="KW-0808">Transferase</keyword>
<keyword evidence="8 16" id="KW-0227">DNA damage</keyword>
<dbReference type="InterPro" id="IPR001098">
    <property type="entry name" value="DNA-dir_DNA_pol_A_palm_dom"/>
</dbReference>
<keyword evidence="7" id="KW-0540">Nuclease</keyword>
<dbReference type="InterPro" id="IPR002298">
    <property type="entry name" value="DNA_polymerase_A"/>
</dbReference>